<evidence type="ECO:0000256" key="1">
    <source>
        <dbReference type="SAM" id="MobiDB-lite"/>
    </source>
</evidence>
<feature type="compositionally biased region" description="Low complexity" evidence="1">
    <location>
        <begin position="1"/>
        <end position="18"/>
    </location>
</feature>
<reference evidence="2" key="1">
    <citation type="submission" date="2021-02" db="EMBL/GenBank/DDBJ databases">
        <authorList>
            <person name="Nieuwenhuis M."/>
            <person name="Van De Peppel L.J.J."/>
        </authorList>
    </citation>
    <scope>NUCLEOTIDE SEQUENCE</scope>
    <source>
        <strain evidence="2">D49</strain>
    </source>
</reference>
<evidence type="ECO:0000313" key="3">
    <source>
        <dbReference type="Proteomes" id="UP000717328"/>
    </source>
</evidence>
<sequence>VKSVTGSSPASSVSVGSLSPPPEPPVASGSKSHPSQKIVSLPKKKMEVVIPPSHTGESSFAAVYTNMSVWIWDTGAAFACPIMMPVEALTIALTSRVSANGSVGLSSEAVLPVDNLTLAEVDKEMLSLHVCTDILEEQLAWEEAELLVAKGRVANSLTILDWFTAHRTALARCQDDLSLGLLEESDIDDPSGEEEDQLADDNEGNDIGGEGSIGGVGDGTMVG</sequence>
<feature type="compositionally biased region" description="Acidic residues" evidence="1">
    <location>
        <begin position="184"/>
        <end position="204"/>
    </location>
</feature>
<dbReference type="EMBL" id="JABCKI010001229">
    <property type="protein sequence ID" value="KAG5649286.1"/>
    <property type="molecule type" value="Genomic_DNA"/>
</dbReference>
<organism evidence="2 3">
    <name type="scientific">Sphagnurus paluster</name>
    <dbReference type="NCBI Taxonomy" id="117069"/>
    <lineage>
        <taxon>Eukaryota</taxon>
        <taxon>Fungi</taxon>
        <taxon>Dikarya</taxon>
        <taxon>Basidiomycota</taxon>
        <taxon>Agaricomycotina</taxon>
        <taxon>Agaricomycetes</taxon>
        <taxon>Agaricomycetidae</taxon>
        <taxon>Agaricales</taxon>
        <taxon>Tricholomatineae</taxon>
        <taxon>Lyophyllaceae</taxon>
        <taxon>Sphagnurus</taxon>
    </lineage>
</organism>
<reference evidence="2" key="2">
    <citation type="submission" date="2021-10" db="EMBL/GenBank/DDBJ databases">
        <title>Phylogenomics reveals ancestral predisposition of the termite-cultivated fungus Termitomyces towards a domesticated lifestyle.</title>
        <authorList>
            <person name="Auxier B."/>
            <person name="Grum-Grzhimaylo A."/>
            <person name="Cardenas M.E."/>
            <person name="Lodge J.D."/>
            <person name="Laessoe T."/>
            <person name="Pedersen O."/>
            <person name="Smith M.E."/>
            <person name="Kuyper T.W."/>
            <person name="Franco-Molano E.A."/>
            <person name="Baroni T.J."/>
            <person name="Aanen D.K."/>
        </authorList>
    </citation>
    <scope>NUCLEOTIDE SEQUENCE</scope>
    <source>
        <strain evidence="2">D49</strain>
    </source>
</reference>
<dbReference type="Proteomes" id="UP000717328">
    <property type="component" value="Unassembled WGS sequence"/>
</dbReference>
<feature type="non-terminal residue" evidence="2">
    <location>
        <position position="223"/>
    </location>
</feature>
<name>A0A9P7KEL7_9AGAR</name>
<comment type="caution">
    <text evidence="2">The sequence shown here is derived from an EMBL/GenBank/DDBJ whole genome shotgun (WGS) entry which is preliminary data.</text>
</comment>
<feature type="region of interest" description="Disordered" evidence="1">
    <location>
        <begin position="184"/>
        <end position="223"/>
    </location>
</feature>
<accession>A0A9P7KEL7</accession>
<evidence type="ECO:0000313" key="2">
    <source>
        <dbReference type="EMBL" id="KAG5649286.1"/>
    </source>
</evidence>
<protein>
    <submittedName>
        <fullName evidence="2">Uncharacterized protein</fullName>
    </submittedName>
</protein>
<feature type="region of interest" description="Disordered" evidence="1">
    <location>
        <begin position="1"/>
        <end position="37"/>
    </location>
</feature>
<gene>
    <name evidence="2" type="ORF">H0H81_004836</name>
</gene>
<proteinExistence type="predicted"/>
<dbReference type="AlphaFoldDB" id="A0A9P7KEL7"/>
<feature type="compositionally biased region" description="Gly residues" evidence="1">
    <location>
        <begin position="206"/>
        <end position="223"/>
    </location>
</feature>
<keyword evidence="3" id="KW-1185">Reference proteome</keyword>